<sequence>MPSTQWKEINEIFNESERLVDTNKQLDEEIRLFRTQSELNFGVKKSTPNVKLKRGSYFGSRKSR</sequence>
<dbReference type="EMBL" id="JAGKSQ010000010">
    <property type="protein sequence ID" value="MBP3953088.1"/>
    <property type="molecule type" value="Genomic_DNA"/>
</dbReference>
<proteinExistence type="predicted"/>
<reference evidence="1" key="1">
    <citation type="submission" date="2021-03" db="EMBL/GenBank/DDBJ databases">
        <title>Bacillus suaedae sp. nov., isolated from Suaeda aralocaspica.</title>
        <authorList>
            <person name="Lei R.F.R."/>
        </authorList>
    </citation>
    <scope>NUCLEOTIDE SEQUENCE</scope>
    <source>
        <strain evidence="1">YZJH907-2</strain>
    </source>
</reference>
<evidence type="ECO:0000313" key="2">
    <source>
        <dbReference type="Proteomes" id="UP000678228"/>
    </source>
</evidence>
<accession>A0A940WYJ0</accession>
<protein>
    <submittedName>
        <fullName evidence="1">Uncharacterized protein</fullName>
    </submittedName>
</protein>
<keyword evidence="2" id="KW-1185">Reference proteome</keyword>
<gene>
    <name evidence="1" type="ORF">J7W16_18355</name>
</gene>
<name>A0A940WYJ0_9BACI</name>
<evidence type="ECO:0000313" key="1">
    <source>
        <dbReference type="EMBL" id="MBP3953088.1"/>
    </source>
</evidence>
<organism evidence="1 2">
    <name type="scientific">Halalkalibacter suaedae</name>
    <dbReference type="NCBI Taxonomy" id="2822140"/>
    <lineage>
        <taxon>Bacteria</taxon>
        <taxon>Bacillati</taxon>
        <taxon>Bacillota</taxon>
        <taxon>Bacilli</taxon>
        <taxon>Bacillales</taxon>
        <taxon>Bacillaceae</taxon>
        <taxon>Halalkalibacter</taxon>
    </lineage>
</organism>
<dbReference type="AlphaFoldDB" id="A0A940WYJ0"/>
<dbReference type="RefSeq" id="WP_210598946.1">
    <property type="nucleotide sequence ID" value="NZ_JAGKSQ010000010.1"/>
</dbReference>
<comment type="caution">
    <text evidence="1">The sequence shown here is derived from an EMBL/GenBank/DDBJ whole genome shotgun (WGS) entry which is preliminary data.</text>
</comment>
<dbReference type="Proteomes" id="UP000678228">
    <property type="component" value="Unassembled WGS sequence"/>
</dbReference>